<keyword evidence="2" id="KW-1185">Reference proteome</keyword>
<dbReference type="SUPFAM" id="SSF56752">
    <property type="entry name" value="D-aminoacid aminotransferase-like PLP-dependent enzymes"/>
    <property type="match status" value="1"/>
</dbReference>
<dbReference type="EMBL" id="BQFW01000008">
    <property type="protein sequence ID" value="GJJ73404.1"/>
    <property type="molecule type" value="Genomic_DNA"/>
</dbReference>
<organism evidence="1 2">
    <name type="scientific">Entomortierella parvispora</name>
    <dbReference type="NCBI Taxonomy" id="205924"/>
    <lineage>
        <taxon>Eukaryota</taxon>
        <taxon>Fungi</taxon>
        <taxon>Fungi incertae sedis</taxon>
        <taxon>Mucoromycota</taxon>
        <taxon>Mortierellomycotina</taxon>
        <taxon>Mortierellomycetes</taxon>
        <taxon>Mortierellales</taxon>
        <taxon>Mortierellaceae</taxon>
        <taxon>Entomortierella</taxon>
    </lineage>
</organism>
<dbReference type="PANTHER" id="PTHR47703:SF2">
    <property type="entry name" value="D-AMINOACID AMINOTRANSFERASE-LIKE PLP-DEPENDENT ENZYMES SUPERFAMILY PROTEIN"/>
    <property type="match status" value="1"/>
</dbReference>
<dbReference type="OrthoDB" id="59470at2759"/>
<reference evidence="1" key="1">
    <citation type="submission" date="2021-11" db="EMBL/GenBank/DDBJ databases">
        <authorList>
            <person name="Herlambang A."/>
            <person name="Guo Y."/>
            <person name="Takashima Y."/>
            <person name="Nishizawa T."/>
        </authorList>
    </citation>
    <scope>NUCLEOTIDE SEQUENCE</scope>
    <source>
        <strain evidence="1">E1425</strain>
    </source>
</reference>
<proteinExistence type="predicted"/>
<gene>
    <name evidence="1" type="ORF">EMPS_05762</name>
</gene>
<reference evidence="1" key="2">
    <citation type="journal article" date="2022" name="Microbiol. Resour. Announc.">
        <title>Whole-Genome Sequence of Entomortierella parvispora E1425, a Mucoromycotan Fungus Associated with Burkholderiaceae-Related Endosymbiotic Bacteria.</title>
        <authorList>
            <person name="Herlambang A."/>
            <person name="Guo Y."/>
            <person name="Takashima Y."/>
            <person name="Narisawa K."/>
            <person name="Ohta H."/>
            <person name="Nishizawa T."/>
        </authorList>
    </citation>
    <scope>NUCLEOTIDE SEQUENCE</scope>
    <source>
        <strain evidence="1">E1425</strain>
    </source>
</reference>
<name>A0A9P3LWU2_9FUNG</name>
<sequence>MTPPLVSSPLSRLRPAFVLVRYNLGPAILSSSPTTAAVSAVAASASANETTKTTLKNLSVSLTTKSANDTLIEYPTGAYTAMRTSEHRGIMDFSCHVNRLANSLSQIQFSVAAMDTEKVEQDKEEEGELEEQGNEQQEVAEALAQFRDAKTLKPLMTDLVREGLRDYYGQVPEESTLGEAKVTVLCSWDSNNRSPIFIAHVEPLKAPKERRCKVMVHGSPRHHATAKDSKWVRDRSKLEADLSKDTNEALLLDEESQDLYEGLSSNFCIYDRKLQSLVTAPLYSVLLGTILKMVIAVCEQEKIPILYKFPNLKNIQDWEGAFISSTSRLVLPIETMIMPDGSEVHFKESSIIDKIRARVQEECRKRVEQIL</sequence>
<evidence type="ECO:0000313" key="2">
    <source>
        <dbReference type="Proteomes" id="UP000827284"/>
    </source>
</evidence>
<dbReference type="Pfam" id="PF01063">
    <property type="entry name" value="Aminotran_4"/>
    <property type="match status" value="1"/>
</dbReference>
<dbReference type="Gene3D" id="3.20.10.10">
    <property type="entry name" value="D-amino Acid Aminotransferase, subunit A, domain 2"/>
    <property type="match status" value="1"/>
</dbReference>
<dbReference type="InterPro" id="IPR043132">
    <property type="entry name" value="BCAT-like_C"/>
</dbReference>
<accession>A0A9P3LWU2</accession>
<evidence type="ECO:0000313" key="1">
    <source>
        <dbReference type="EMBL" id="GJJ73404.1"/>
    </source>
</evidence>
<dbReference type="InterPro" id="IPR001544">
    <property type="entry name" value="Aminotrans_IV"/>
</dbReference>
<dbReference type="Proteomes" id="UP000827284">
    <property type="component" value="Unassembled WGS sequence"/>
</dbReference>
<dbReference type="PANTHER" id="PTHR47703">
    <property type="entry name" value="D-AMINOACID AMINOTRANSFERASE-LIKE PLP-DEPENDENT ENZYMES SUPERFAMILY PROTEIN"/>
    <property type="match status" value="1"/>
</dbReference>
<protein>
    <submittedName>
        <fullName evidence="1">Uncharacterized protein</fullName>
    </submittedName>
</protein>
<dbReference type="GO" id="GO:0003824">
    <property type="term" value="F:catalytic activity"/>
    <property type="evidence" value="ECO:0007669"/>
    <property type="project" value="InterPro"/>
</dbReference>
<dbReference type="AlphaFoldDB" id="A0A9P3LWU2"/>
<comment type="caution">
    <text evidence="1">The sequence shown here is derived from an EMBL/GenBank/DDBJ whole genome shotgun (WGS) entry which is preliminary data.</text>
</comment>
<dbReference type="InterPro" id="IPR036038">
    <property type="entry name" value="Aminotransferase-like"/>
</dbReference>